<protein>
    <recommendedName>
        <fullName evidence="4">Prisilkin-39</fullName>
    </recommendedName>
</protein>
<reference evidence="2 3" key="1">
    <citation type="submission" date="2023-11" db="EMBL/GenBank/DDBJ databases">
        <authorList>
            <person name="Okamura Y."/>
        </authorList>
    </citation>
    <scope>NUCLEOTIDE SEQUENCE [LARGE SCALE GENOMIC DNA]</scope>
</reference>
<evidence type="ECO:0000313" key="3">
    <source>
        <dbReference type="Proteomes" id="UP001497472"/>
    </source>
</evidence>
<keyword evidence="1" id="KW-0732">Signal</keyword>
<name>A0AAV1K1B2_9NEOP</name>
<organism evidence="2 3">
    <name type="scientific">Leptosia nina</name>
    <dbReference type="NCBI Taxonomy" id="320188"/>
    <lineage>
        <taxon>Eukaryota</taxon>
        <taxon>Metazoa</taxon>
        <taxon>Ecdysozoa</taxon>
        <taxon>Arthropoda</taxon>
        <taxon>Hexapoda</taxon>
        <taxon>Insecta</taxon>
        <taxon>Pterygota</taxon>
        <taxon>Neoptera</taxon>
        <taxon>Endopterygota</taxon>
        <taxon>Lepidoptera</taxon>
        <taxon>Glossata</taxon>
        <taxon>Ditrysia</taxon>
        <taxon>Papilionoidea</taxon>
        <taxon>Pieridae</taxon>
        <taxon>Pierinae</taxon>
        <taxon>Leptosia</taxon>
    </lineage>
</organism>
<feature type="chain" id="PRO_5043662346" description="Prisilkin-39" evidence="1">
    <location>
        <begin position="18"/>
        <end position="104"/>
    </location>
</feature>
<evidence type="ECO:0000256" key="1">
    <source>
        <dbReference type="SAM" id="SignalP"/>
    </source>
</evidence>
<comment type="caution">
    <text evidence="2">The sequence shown here is derived from an EMBL/GenBank/DDBJ whole genome shotgun (WGS) entry which is preliminary data.</text>
</comment>
<keyword evidence="3" id="KW-1185">Reference proteome</keyword>
<evidence type="ECO:0000313" key="2">
    <source>
        <dbReference type="EMBL" id="CAK1555385.1"/>
    </source>
</evidence>
<dbReference type="EMBL" id="CAVLEF010000280">
    <property type="protein sequence ID" value="CAK1555385.1"/>
    <property type="molecule type" value="Genomic_DNA"/>
</dbReference>
<dbReference type="Proteomes" id="UP001497472">
    <property type="component" value="Unassembled WGS sequence"/>
</dbReference>
<feature type="signal peptide" evidence="1">
    <location>
        <begin position="1"/>
        <end position="17"/>
    </location>
</feature>
<evidence type="ECO:0008006" key="4">
    <source>
        <dbReference type="Google" id="ProtNLM"/>
    </source>
</evidence>
<accession>A0AAV1K1B2</accession>
<sequence length="104" mass="11018">MYAKLIVAVCIVGVAHGGYLSYGSHSIAPSLAYSGAIRSYSYPITVTRSRYVAPISSYGRSYSTGISSYASHGYTGYGTGPVIRSYSAPVSHLSYSAHGSNYGW</sequence>
<gene>
    <name evidence="2" type="ORF">LNINA_LOCUS14205</name>
</gene>
<dbReference type="AlphaFoldDB" id="A0AAV1K1B2"/>
<proteinExistence type="predicted"/>